<organism evidence="2 3">
    <name type="scientific">Blautia hydrogenotrophica (strain DSM 10507 / JCM 14656 / S5a33)</name>
    <name type="common">Ruminococcus hydrogenotrophicus</name>
    <dbReference type="NCBI Taxonomy" id="476272"/>
    <lineage>
        <taxon>Bacteria</taxon>
        <taxon>Bacillati</taxon>
        <taxon>Bacillota</taxon>
        <taxon>Clostridia</taxon>
        <taxon>Lachnospirales</taxon>
        <taxon>Lachnospiraceae</taxon>
        <taxon>Blautia</taxon>
    </lineage>
</organism>
<dbReference type="PANTHER" id="PTHR33171">
    <property type="entry name" value="LAR_N DOMAIN-CONTAINING PROTEIN"/>
    <property type="match status" value="1"/>
</dbReference>
<protein>
    <recommendedName>
        <fullName evidence="1">LarA-like N-terminal domain-containing protein</fullName>
    </recommendedName>
</protein>
<dbReference type="GO" id="GO:0050043">
    <property type="term" value="F:lactate racemase activity"/>
    <property type="evidence" value="ECO:0007669"/>
    <property type="project" value="InterPro"/>
</dbReference>
<dbReference type="InterPro" id="IPR048068">
    <property type="entry name" value="LarA-like"/>
</dbReference>
<reference evidence="2 3" key="1">
    <citation type="submission" date="2009-01" db="EMBL/GenBank/DDBJ databases">
        <authorList>
            <person name="Fulton L."/>
            <person name="Clifton S."/>
            <person name="Fulton B."/>
            <person name="Xu J."/>
            <person name="Minx P."/>
            <person name="Pepin K.H."/>
            <person name="Johnson M."/>
            <person name="Bhonagiri V."/>
            <person name="Nash W.E."/>
            <person name="Mardis E.R."/>
            <person name="Wilson R.K."/>
        </authorList>
    </citation>
    <scope>NUCLEOTIDE SEQUENCE [LARGE SCALE GENOMIC DNA]</scope>
    <source>
        <strain evidence="3">DSM 10507 / JCM 14656 / S5a33</strain>
    </source>
</reference>
<dbReference type="AlphaFoldDB" id="C0CR95"/>
<dbReference type="eggNOG" id="COG3875">
    <property type="taxonomic scope" value="Bacteria"/>
</dbReference>
<dbReference type="GeneID" id="86823231"/>
<dbReference type="RefSeq" id="WP_005951728.1">
    <property type="nucleotide sequence ID" value="NZ_CP136423.1"/>
</dbReference>
<dbReference type="Proteomes" id="UP000003100">
    <property type="component" value="Unassembled WGS sequence"/>
</dbReference>
<dbReference type="Pfam" id="PF09861">
    <property type="entry name" value="Lar_N"/>
    <property type="match status" value="1"/>
</dbReference>
<feature type="domain" description="LarA-like N-terminal" evidence="1">
    <location>
        <begin position="31"/>
        <end position="180"/>
    </location>
</feature>
<evidence type="ECO:0000313" key="2">
    <source>
        <dbReference type="EMBL" id="EEG47702.1"/>
    </source>
</evidence>
<gene>
    <name evidence="2" type="ORF">RUMHYD_03409</name>
</gene>
<dbReference type="HOGENOM" id="CLU_619420_0_0_9"/>
<proteinExistence type="predicted"/>
<dbReference type="InterPro" id="IPR018657">
    <property type="entry name" value="LarA-like_N"/>
</dbReference>
<comment type="caution">
    <text evidence="2">The sequence shown here is derived from an EMBL/GenBank/DDBJ whole genome shotgun (WGS) entry which is preliminary data.</text>
</comment>
<dbReference type="InterPro" id="IPR043166">
    <property type="entry name" value="LarA-like_C"/>
</dbReference>
<dbReference type="EMBL" id="ACBZ01000180">
    <property type="protein sequence ID" value="EEG47702.1"/>
    <property type="molecule type" value="Genomic_DNA"/>
</dbReference>
<dbReference type="Gene3D" id="3.90.226.30">
    <property type="match status" value="1"/>
</dbReference>
<name>C0CR95_BLAHS</name>
<dbReference type="PANTHER" id="PTHR33171:SF17">
    <property type="entry name" value="LARA-LIKE N-TERMINAL DOMAIN-CONTAINING PROTEIN"/>
    <property type="match status" value="1"/>
</dbReference>
<evidence type="ECO:0000313" key="3">
    <source>
        <dbReference type="Proteomes" id="UP000003100"/>
    </source>
</evidence>
<evidence type="ECO:0000259" key="1">
    <source>
        <dbReference type="Pfam" id="PF09861"/>
    </source>
</evidence>
<keyword evidence="3" id="KW-1185">Reference proteome</keyword>
<dbReference type="Gene3D" id="3.40.50.11440">
    <property type="match status" value="1"/>
</dbReference>
<sequence length="421" mass="47954">MNIYRESQSRNGLTKEQIRRTLWQGLEGRKLNKVLMISPDFTRLHSNGGFITNACYHFLRAQGCQVEVLIAQGTHEDISEEQFREMYGDIPYDMMIPHRWREDTVVIGEVPEEYLKEITGGLWTQSLAVEVNRKVLDPSYDLILSVGQVVPHEVIGMANHSKNIFVGVGGRQIINKSHMLGAVLGLEQIMGKDHSPVRQAFDYALKHFLKEVPLVFVLTVTTADGEEICTHGLYIGDERAVLEEAIAKSQEKNIRFLDKEIQKCVVYLDPREFQSTWVGNKAVYRTRMAMADGGELLILAPGVHCFGEDKTNDEIIRRYGYCGRKRVLELFEREELLKENMGAAAHLIHGSSDGRFTVTYAVKEISKEEIESVYFQAVDYDEAVRRYDVSRLKEGGNRMEDGEEIYFVRNPALGLWAAKKA</sequence>
<accession>C0CR95</accession>
<reference evidence="2 3" key="2">
    <citation type="submission" date="2009-02" db="EMBL/GenBank/DDBJ databases">
        <title>Draft genome sequence of Blautia hydrogenotrophica DSM 10507 (Ruminococcus hydrogenotrophicus DSM 10507).</title>
        <authorList>
            <person name="Sudarsanam P."/>
            <person name="Ley R."/>
            <person name="Guruge J."/>
            <person name="Turnbaugh P.J."/>
            <person name="Mahowald M."/>
            <person name="Liep D."/>
            <person name="Gordon J."/>
        </authorList>
    </citation>
    <scope>NUCLEOTIDE SEQUENCE [LARGE SCALE GENOMIC DNA]</scope>
    <source>
        <strain evidence="3">DSM 10507 / JCM 14656 / S5a33</strain>
    </source>
</reference>
<dbReference type="PATRIC" id="fig|476272.21.peg.84"/>